<keyword evidence="4" id="KW-1185">Reference proteome</keyword>
<dbReference type="EMBL" id="JADWOX010000001">
    <property type="protein sequence ID" value="MBI1682577.1"/>
    <property type="molecule type" value="Genomic_DNA"/>
</dbReference>
<feature type="transmembrane region" description="Helical" evidence="1">
    <location>
        <begin position="49"/>
        <end position="67"/>
    </location>
</feature>
<keyword evidence="3" id="KW-0482">Metalloprotease</keyword>
<dbReference type="GO" id="GO:0008237">
    <property type="term" value="F:metallopeptidase activity"/>
    <property type="evidence" value="ECO:0007669"/>
    <property type="project" value="UniProtKB-KW"/>
</dbReference>
<keyword evidence="3" id="KW-0378">Hydrolase</keyword>
<feature type="transmembrane region" description="Helical" evidence="1">
    <location>
        <begin position="235"/>
        <end position="254"/>
    </location>
</feature>
<comment type="caution">
    <text evidence="3">The sequence shown here is derived from an EMBL/GenBank/DDBJ whole genome shotgun (WGS) entry which is preliminary data.</text>
</comment>
<feature type="domain" description="CAAX prenyl protease 2/Lysostaphin resistance protein A-like" evidence="2">
    <location>
        <begin position="126"/>
        <end position="215"/>
    </location>
</feature>
<feature type="transmembrane region" description="Helical" evidence="1">
    <location>
        <begin position="123"/>
        <end position="145"/>
    </location>
</feature>
<gene>
    <name evidence="3" type="ORF">I4Q42_02730</name>
</gene>
<proteinExistence type="predicted"/>
<organism evidence="3 4">
    <name type="scientific">Caulobacter hibisci</name>
    <dbReference type="NCBI Taxonomy" id="2035993"/>
    <lineage>
        <taxon>Bacteria</taxon>
        <taxon>Pseudomonadati</taxon>
        <taxon>Pseudomonadota</taxon>
        <taxon>Alphaproteobacteria</taxon>
        <taxon>Caulobacterales</taxon>
        <taxon>Caulobacteraceae</taxon>
        <taxon>Caulobacter</taxon>
    </lineage>
</organism>
<sequence>MIGGGVLGLALSGVGILAFDWIAGALAPEPAGGGWLAAVADAAPILQDALVLAGLALGLWLAAAWALRRRPLSFVTTAKHFRWPLLAAGFVPFALLQLAALGATVGFRAEHGAFVAYPSGLEAAAFCLAALAFGAPAVMAEEVLFRGWILSGDTSAGWRNLLLVLASSLVFCIAHLQSDGLLVALHFVSGAAYGWAVVRLGGLEFALGAHLAKNTVAAALLGAPGQHRWGGEFDAVVIASLAASACLFAVVEAVRAWRRL</sequence>
<keyword evidence="1" id="KW-0812">Transmembrane</keyword>
<feature type="transmembrane region" description="Helical" evidence="1">
    <location>
        <begin position="157"/>
        <end position="176"/>
    </location>
</feature>
<keyword evidence="3" id="KW-0645">Protease</keyword>
<evidence type="ECO:0000313" key="4">
    <source>
        <dbReference type="Proteomes" id="UP000639859"/>
    </source>
</evidence>
<reference evidence="3 4" key="1">
    <citation type="submission" date="2020-11" db="EMBL/GenBank/DDBJ databases">
        <title>genome sequence of strain KACC 18849.</title>
        <authorList>
            <person name="Gao J."/>
            <person name="Zhang X."/>
        </authorList>
    </citation>
    <scope>NUCLEOTIDE SEQUENCE [LARGE SCALE GENOMIC DNA]</scope>
    <source>
        <strain evidence="3 4">KACC 18849</strain>
    </source>
</reference>
<accession>A0ABS0SSG6</accession>
<evidence type="ECO:0000259" key="2">
    <source>
        <dbReference type="Pfam" id="PF02517"/>
    </source>
</evidence>
<keyword evidence="1" id="KW-0472">Membrane</keyword>
<dbReference type="Proteomes" id="UP000639859">
    <property type="component" value="Unassembled WGS sequence"/>
</dbReference>
<name>A0ABS0SSG6_9CAUL</name>
<dbReference type="RefSeq" id="WP_198574518.1">
    <property type="nucleotide sequence ID" value="NZ_JADWOX010000001.1"/>
</dbReference>
<evidence type="ECO:0000256" key="1">
    <source>
        <dbReference type="SAM" id="Phobius"/>
    </source>
</evidence>
<protein>
    <submittedName>
        <fullName evidence="3">CPBP family intramembrane metalloprotease</fullName>
    </submittedName>
</protein>
<feature type="transmembrane region" description="Helical" evidence="1">
    <location>
        <begin position="83"/>
        <end position="103"/>
    </location>
</feature>
<dbReference type="InterPro" id="IPR003675">
    <property type="entry name" value="Rce1/LyrA-like_dom"/>
</dbReference>
<keyword evidence="1" id="KW-1133">Transmembrane helix</keyword>
<evidence type="ECO:0000313" key="3">
    <source>
        <dbReference type="EMBL" id="MBI1682577.1"/>
    </source>
</evidence>
<dbReference type="Pfam" id="PF02517">
    <property type="entry name" value="Rce1-like"/>
    <property type="match status" value="1"/>
</dbReference>